<dbReference type="Gene3D" id="2.170.16.10">
    <property type="entry name" value="Hedgehog/Intein (Hint) domain"/>
    <property type="match status" value="1"/>
</dbReference>
<dbReference type="InterPro" id="IPR030934">
    <property type="entry name" value="Intein_C"/>
</dbReference>
<evidence type="ECO:0000256" key="6">
    <source>
        <dbReference type="ARBA" id="ARBA00023235"/>
    </source>
</evidence>
<dbReference type="InterPro" id="IPR036844">
    <property type="entry name" value="Hint_dom_sf"/>
</dbReference>
<dbReference type="InterPro" id="IPR003586">
    <property type="entry name" value="Hint_dom_C"/>
</dbReference>
<dbReference type="GO" id="GO:0006260">
    <property type="term" value="P:DNA replication"/>
    <property type="evidence" value="ECO:0007669"/>
    <property type="project" value="UniProtKB-KW"/>
</dbReference>
<keyword evidence="1" id="KW-0235">DNA replication</keyword>
<feature type="domain" description="Hint" evidence="9">
    <location>
        <begin position="61"/>
        <end position="106"/>
    </location>
</feature>
<organism evidence="10">
    <name type="scientific">marine sediment metagenome</name>
    <dbReference type="NCBI Taxonomy" id="412755"/>
    <lineage>
        <taxon>unclassified sequences</taxon>
        <taxon>metagenomes</taxon>
        <taxon>ecological metagenomes</taxon>
    </lineage>
</organism>
<comment type="caution">
    <text evidence="10">The sequence shown here is derived from an EMBL/GenBank/DDBJ whole genome shotgun (WGS) entry which is preliminary data.</text>
</comment>
<dbReference type="SMART" id="SM00305">
    <property type="entry name" value="HintC"/>
    <property type="match status" value="1"/>
</dbReference>
<dbReference type="GO" id="GO:0005524">
    <property type="term" value="F:ATP binding"/>
    <property type="evidence" value="ECO:0007669"/>
    <property type="project" value="UniProtKB-KW"/>
</dbReference>
<keyword evidence="4" id="KW-0067">ATP-binding</keyword>
<evidence type="ECO:0000256" key="5">
    <source>
        <dbReference type="ARBA" id="ARBA00023125"/>
    </source>
</evidence>
<dbReference type="Gene3D" id="3.40.50.300">
    <property type="entry name" value="P-loop containing nucleotide triphosphate hydrolases"/>
    <property type="match status" value="1"/>
</dbReference>
<evidence type="ECO:0000256" key="8">
    <source>
        <dbReference type="ARBA" id="ARBA00045002"/>
    </source>
</evidence>
<keyword evidence="3" id="KW-0347">Helicase</keyword>
<dbReference type="NCBIfam" id="TIGR01443">
    <property type="entry name" value="intein_Cterm"/>
    <property type="match status" value="1"/>
</dbReference>
<evidence type="ECO:0000256" key="4">
    <source>
        <dbReference type="ARBA" id="ARBA00022840"/>
    </source>
</evidence>
<keyword evidence="5" id="KW-0238">DNA-binding</keyword>
<dbReference type="PANTHER" id="PTHR30153:SF2">
    <property type="entry name" value="REPLICATIVE DNA HELICASE"/>
    <property type="match status" value="1"/>
</dbReference>
<dbReference type="SUPFAM" id="SSF51294">
    <property type="entry name" value="Hedgehog/intein (Hint) domain"/>
    <property type="match status" value="1"/>
</dbReference>
<keyword evidence="2" id="KW-0547">Nucleotide-binding</keyword>
<protein>
    <recommendedName>
        <fullName evidence="8">DNA 5'-3' helicase DnaB</fullName>
    </recommendedName>
</protein>
<dbReference type="SUPFAM" id="SSF52540">
    <property type="entry name" value="P-loop containing nucleoside triphosphate hydrolases"/>
    <property type="match status" value="1"/>
</dbReference>
<keyword evidence="6" id="KW-0413">Isomerase</keyword>
<evidence type="ECO:0000256" key="7">
    <source>
        <dbReference type="ARBA" id="ARBA00044940"/>
    </source>
</evidence>
<dbReference type="EMBL" id="LAZR01062960">
    <property type="protein sequence ID" value="KKK60458.1"/>
    <property type="molecule type" value="Genomic_DNA"/>
</dbReference>
<evidence type="ECO:0000313" key="10">
    <source>
        <dbReference type="EMBL" id="KKK60458.1"/>
    </source>
</evidence>
<feature type="non-terminal residue" evidence="10">
    <location>
        <position position="1"/>
    </location>
</feature>
<dbReference type="CDD" id="cd00081">
    <property type="entry name" value="Hint"/>
    <property type="match status" value="1"/>
</dbReference>
<keyword evidence="3" id="KW-0378">Hydrolase</keyword>
<dbReference type="InterPro" id="IPR027417">
    <property type="entry name" value="P-loop_NTPase"/>
</dbReference>
<dbReference type="PROSITE" id="PS50818">
    <property type="entry name" value="INTEIN_C_TER"/>
    <property type="match status" value="1"/>
</dbReference>
<dbReference type="GO" id="GO:0003677">
    <property type="term" value="F:DNA binding"/>
    <property type="evidence" value="ECO:0007669"/>
    <property type="project" value="UniProtKB-KW"/>
</dbReference>
<dbReference type="GO" id="GO:0003678">
    <property type="term" value="F:DNA helicase activity"/>
    <property type="evidence" value="ECO:0007669"/>
    <property type="project" value="InterPro"/>
</dbReference>
<dbReference type="Pfam" id="PF03796">
    <property type="entry name" value="DnaB_C"/>
    <property type="match status" value="1"/>
</dbReference>
<dbReference type="GO" id="GO:0005829">
    <property type="term" value="C:cytosol"/>
    <property type="evidence" value="ECO:0007669"/>
    <property type="project" value="TreeGrafter"/>
</dbReference>
<accession>A0A0F8WUU9</accession>
<evidence type="ECO:0000259" key="9">
    <source>
        <dbReference type="SMART" id="SM00305"/>
    </source>
</evidence>
<evidence type="ECO:0000256" key="1">
    <source>
        <dbReference type="ARBA" id="ARBA00022705"/>
    </source>
</evidence>
<dbReference type="AlphaFoldDB" id="A0A0F8WUU9"/>
<proteinExistence type="predicted"/>
<dbReference type="InterPro" id="IPR007694">
    <property type="entry name" value="DNA_helicase_DnaB-like_C"/>
</dbReference>
<dbReference type="Pfam" id="PF14890">
    <property type="entry name" value="Intein_splicing"/>
    <property type="match status" value="1"/>
</dbReference>
<comment type="function">
    <text evidence="7">The intein is an endonuclease.</text>
</comment>
<evidence type="ECO:0000256" key="3">
    <source>
        <dbReference type="ARBA" id="ARBA00022806"/>
    </source>
</evidence>
<reference evidence="10" key="1">
    <citation type="journal article" date="2015" name="Nature">
        <title>Complex archaea that bridge the gap between prokaryotes and eukaryotes.</title>
        <authorList>
            <person name="Spang A."/>
            <person name="Saw J.H."/>
            <person name="Jorgensen S.L."/>
            <person name="Zaremba-Niedzwiedzka K."/>
            <person name="Martijn J."/>
            <person name="Lind A.E."/>
            <person name="van Eijk R."/>
            <person name="Schleper C."/>
            <person name="Guy L."/>
            <person name="Ettema T.J."/>
        </authorList>
    </citation>
    <scope>NUCLEOTIDE SEQUENCE</scope>
</reference>
<dbReference type="PANTHER" id="PTHR30153">
    <property type="entry name" value="REPLICATIVE DNA HELICASE DNAB"/>
    <property type="match status" value="1"/>
</dbReference>
<gene>
    <name evidence="10" type="ORF">LCGC14_3024160</name>
</gene>
<sequence length="327" mass="36882">DKACLRIATSLGFSVDVTDNHPFLQSHGYEEAGKLEVGEHVGIVKGLVKRKAAVDRDSLAEYEVLWDKIVSIESVGKHKTYDIAMPVHHNFVTNGFITHNTNMMLNVALNIFQKGHNVLFLPLEMDWQDFVTRMISNVSGVTYQSLLNPKQMTAEDFKKVKEARTWISQSNKFALLDVDEQISISVLRRELERRANYFAPKVVVVDYLGLLKTQSNFGQRHDLALGELTKSLKFLGKKYGFHVMCLDFLKNTCNLRFRDLLSCHSLDTRLTGCILCIVHEEGTLAVVEKPAHLYPSLQAPVSDTISPQVITLGLVHGDEKLICRDPD</sequence>
<evidence type="ECO:0000256" key="2">
    <source>
        <dbReference type="ARBA" id="ARBA00022741"/>
    </source>
</evidence>
<name>A0A0F8WUU9_9ZZZZ</name>